<evidence type="ECO:0000313" key="4">
    <source>
        <dbReference type="EMBL" id="BDI18179.1"/>
    </source>
</evidence>
<feature type="transmembrane region" description="Helical" evidence="2">
    <location>
        <begin position="1096"/>
        <end position="1119"/>
    </location>
</feature>
<keyword evidence="2" id="KW-0812">Transmembrane</keyword>
<organism evidence="4 5">
    <name type="scientific">Nostoc cf. commune SO-36</name>
    <dbReference type="NCBI Taxonomy" id="449208"/>
    <lineage>
        <taxon>Bacteria</taxon>
        <taxon>Bacillati</taxon>
        <taxon>Cyanobacteriota</taxon>
        <taxon>Cyanophyceae</taxon>
        <taxon>Nostocales</taxon>
        <taxon>Nostocaceae</taxon>
        <taxon>Nostoc</taxon>
    </lineage>
</organism>
<feature type="region of interest" description="Disordered" evidence="1">
    <location>
        <begin position="1172"/>
        <end position="1199"/>
    </location>
</feature>
<feature type="transmembrane region" description="Helical" evidence="2">
    <location>
        <begin position="1063"/>
        <end position="1084"/>
    </location>
</feature>
<dbReference type="RefSeq" id="WP_251955878.1">
    <property type="nucleotide sequence ID" value="NZ_AP025732.1"/>
</dbReference>
<accession>A0ABN6Q761</accession>
<feature type="compositionally biased region" description="Low complexity" evidence="1">
    <location>
        <begin position="1172"/>
        <end position="1184"/>
    </location>
</feature>
<reference evidence="4" key="1">
    <citation type="submission" date="2022-04" db="EMBL/GenBank/DDBJ databases">
        <title>Complete genome sequence of a cyanobacterium, Nostoc sp. SO-36, isolated in Antarctica.</title>
        <authorList>
            <person name="Kanesaki Y."/>
            <person name="Effendi D."/>
            <person name="Sakamoto T."/>
            <person name="Ohtani S."/>
            <person name="Awai K."/>
        </authorList>
    </citation>
    <scope>NUCLEOTIDE SEQUENCE</scope>
    <source>
        <strain evidence="4">SO-36</strain>
    </source>
</reference>
<dbReference type="EMBL" id="AP025732">
    <property type="protein sequence ID" value="BDI18179.1"/>
    <property type="molecule type" value="Genomic_DNA"/>
</dbReference>
<dbReference type="PANTHER" id="PTHR43155">
    <property type="entry name" value="CYCLIC DI-GMP PHOSPHODIESTERASE PA4108-RELATED"/>
    <property type="match status" value="1"/>
</dbReference>
<dbReference type="Pfam" id="PF20712">
    <property type="entry name" value="CyanoTRADDas_TM"/>
    <property type="match status" value="1"/>
</dbReference>
<gene>
    <name evidence="4" type="ORF">ANSO36C_39810</name>
</gene>
<dbReference type="Pfam" id="PF01590">
    <property type="entry name" value="GAF"/>
    <property type="match status" value="1"/>
</dbReference>
<proteinExistence type="predicted"/>
<evidence type="ECO:0000256" key="2">
    <source>
        <dbReference type="SAM" id="Phobius"/>
    </source>
</evidence>
<dbReference type="SMART" id="SM00065">
    <property type="entry name" value="GAF"/>
    <property type="match status" value="3"/>
</dbReference>
<dbReference type="InterPro" id="IPR048567">
    <property type="entry name" value="CyanoTRADDas_TM"/>
</dbReference>
<feature type="compositionally biased region" description="Basic and acidic residues" evidence="1">
    <location>
        <begin position="1185"/>
        <end position="1199"/>
    </location>
</feature>
<keyword evidence="2" id="KW-1133">Transmembrane helix</keyword>
<dbReference type="Pfam" id="PF13185">
    <property type="entry name" value="GAF_2"/>
    <property type="match status" value="2"/>
</dbReference>
<sequence>MNNQIKEIKLLFLNLSNGDDEFRQNREDTLKHIRSIPKIEIEETNSLETAKEKLIGFNAFDLAWDVFFVWIDSENSHIWDDLANFKDQHKELDYLGIIVVFGFNETIQEKARDAMLGGIYAFACPFNSYVLEAYIESIGLEMKNSKSLFKFKKDFLQEQDFDFEEMVENVFLELKTNPIVGYDRATISLIDNKTSERYLLKYDGLRSNPDRQLLKLINEDNLIKNVNEKGVLIIDDLKNLRDNHPEQLHNLGWENEDATNDINSWVGFAAKRQNKSIAIITLDHKTPGHYARYKDKLVNFLKGYSEILADTIVDFLQERNARVVREITREIGDDLKSKALMHQILVKLRDELKCDNCTYFNVSSSIDVSETFLEEWVAANDSKKFEEQSGRFKRRFKKGEGIVGCVLTDGKSRIIPNAAENAEFEPTLHFTGSNLSMLAVPVIPYIDANEVSQSNRMIGVINCYKEKKDHFTIYDRDLVETVAQSTATIIERTMTLEYSNDISSKMNDLVLDKNKTNKTNLLKKICEHALKVTSARAAVIHRLEYSATLANGEETYRVKGEPYAFPENDKPQTPRLDGSGTTDVVIREKKTTEFSESFGNFNCIQEELINLGIKYQIVVPLMIKDEEEKQRLIGALYLNKYSEIPFSEVEKFALELFASQAASTIYHQGFLSERLTWTKANTDLASAIEVIATRDDPALLLRDIVCYAYSLVAPSFSYLALLTDDSNLDYKAAWPESILAELNEFHGDNENIINKNKIGITKLAVKQRKTILIADLHEEKSKNSEYWQEYILFRKETRSELVVPIIGVDKIIGVINLEHEEPYAFTEVHREVIEHFARQVAIAFQKKNLVESVSRQKNILIGLQRSLQKIIESPHPQDMLRNAVWQTREAVGANEVIVFPIQKQNGKSEIFIKDIVPLNVSSNKINALKEVSLQVYYEPKAGVYDDKKKIHVSKIKFLLKSINVNKSDQKQINESVIACGLCVPFSSRYEKIGVMWILFSKPFEKELSEEDKAIYQVYANQIALAYTNAKQSEILKQKLSKNTSELTANIDHNYKDARKQANISFGISICTSLAGLILIFYGVSNLIAKNDKTSQAFTGGSGIATLVGVLLQAVTVLAFDRGKAANERMDRYHKELYNVRQLEILLSATEQLDPETAPKVKQEIIQSATNSWIESVSESNSRSSKSTEVKPLVKPEQSE</sequence>
<dbReference type="InterPro" id="IPR029016">
    <property type="entry name" value="GAF-like_dom_sf"/>
</dbReference>
<evidence type="ECO:0000259" key="3">
    <source>
        <dbReference type="SMART" id="SM00065"/>
    </source>
</evidence>
<dbReference type="Gene3D" id="3.30.450.40">
    <property type="match status" value="5"/>
</dbReference>
<protein>
    <recommendedName>
        <fullName evidence="3">GAF domain-containing protein</fullName>
    </recommendedName>
</protein>
<feature type="domain" description="GAF" evidence="3">
    <location>
        <begin position="696"/>
        <end position="854"/>
    </location>
</feature>
<evidence type="ECO:0000256" key="1">
    <source>
        <dbReference type="SAM" id="MobiDB-lite"/>
    </source>
</evidence>
<feature type="domain" description="GAF" evidence="3">
    <location>
        <begin position="517"/>
        <end position="675"/>
    </location>
</feature>
<dbReference type="InterPro" id="IPR003018">
    <property type="entry name" value="GAF"/>
</dbReference>
<dbReference type="SUPFAM" id="SSF55781">
    <property type="entry name" value="GAF domain-like"/>
    <property type="match status" value="4"/>
</dbReference>
<keyword evidence="5" id="KW-1185">Reference proteome</keyword>
<name>A0ABN6Q761_NOSCO</name>
<feature type="domain" description="GAF" evidence="3">
    <location>
        <begin position="336"/>
        <end position="500"/>
    </location>
</feature>
<dbReference type="Proteomes" id="UP001055453">
    <property type="component" value="Chromosome"/>
</dbReference>
<evidence type="ECO:0000313" key="5">
    <source>
        <dbReference type="Proteomes" id="UP001055453"/>
    </source>
</evidence>
<keyword evidence="2" id="KW-0472">Membrane</keyword>